<feature type="domain" description="Septum formation-related" evidence="1">
    <location>
        <begin position="93"/>
        <end position="173"/>
    </location>
</feature>
<reference evidence="2 3" key="1">
    <citation type="submission" date="2019-11" db="EMBL/GenBank/DDBJ databases">
        <authorList>
            <person name="Li X.-J."/>
            <person name="Feng X.-M."/>
        </authorList>
    </citation>
    <scope>NUCLEOTIDE SEQUENCE [LARGE SCALE GENOMIC DNA]</scope>
    <source>
        <strain evidence="2 3">XMNu-373</strain>
    </source>
</reference>
<keyword evidence="3" id="KW-1185">Reference proteome</keyword>
<dbReference type="PROSITE" id="PS51257">
    <property type="entry name" value="PROKAR_LIPOPROTEIN"/>
    <property type="match status" value="1"/>
</dbReference>
<dbReference type="EMBL" id="WLZY01000013">
    <property type="protein sequence ID" value="NDL60662.1"/>
    <property type="molecule type" value="Genomic_DNA"/>
</dbReference>
<evidence type="ECO:0000313" key="3">
    <source>
        <dbReference type="Proteomes" id="UP000460435"/>
    </source>
</evidence>
<dbReference type="Pfam" id="PF13845">
    <property type="entry name" value="Septum_form"/>
    <property type="match status" value="1"/>
</dbReference>
<accession>A0A7K3MCG1</accession>
<dbReference type="Proteomes" id="UP000460435">
    <property type="component" value="Unassembled WGS sequence"/>
</dbReference>
<name>A0A7K3MCG1_9ACTN</name>
<proteinExistence type="predicted"/>
<dbReference type="RefSeq" id="WP_162453368.1">
    <property type="nucleotide sequence ID" value="NZ_WLZY01000013.1"/>
</dbReference>
<dbReference type="AlphaFoldDB" id="A0A7K3MCG1"/>
<evidence type="ECO:0000259" key="1">
    <source>
        <dbReference type="Pfam" id="PF13845"/>
    </source>
</evidence>
<sequence length="213" mass="23040">MGSIFRTAGAALLAGALVACGGDDSSEGADDQGVADEVFIEDIDLGDLDLDIDMEEVLAELEDLDFDELFAGLDEADLDELFSDFGGAADPLRTGQCWGLKESVEQDPIPCDQPHVYEVVGVFDDFDHDKSEGPLTFEELQEETAAKRELCEGAFAEYFGFSYEEQDTPTIVVDPMPTYLGQPELVVCSAHSGPGVETYMDEVVGSFADRGIR</sequence>
<gene>
    <name evidence="2" type="ORF">F7O44_26650</name>
</gene>
<dbReference type="InterPro" id="IPR026004">
    <property type="entry name" value="Septum_form"/>
</dbReference>
<comment type="caution">
    <text evidence="2">The sequence shown here is derived from an EMBL/GenBank/DDBJ whole genome shotgun (WGS) entry which is preliminary data.</text>
</comment>
<protein>
    <recommendedName>
        <fullName evidence="1">Septum formation-related domain-containing protein</fullName>
    </recommendedName>
</protein>
<evidence type="ECO:0000313" key="2">
    <source>
        <dbReference type="EMBL" id="NDL60662.1"/>
    </source>
</evidence>
<organism evidence="2 3">
    <name type="scientific">Phytoactinopolyspora mesophila</name>
    <dbReference type="NCBI Taxonomy" id="2650750"/>
    <lineage>
        <taxon>Bacteria</taxon>
        <taxon>Bacillati</taxon>
        <taxon>Actinomycetota</taxon>
        <taxon>Actinomycetes</taxon>
        <taxon>Jiangellales</taxon>
        <taxon>Jiangellaceae</taxon>
        <taxon>Phytoactinopolyspora</taxon>
    </lineage>
</organism>